<evidence type="ECO:0000313" key="2">
    <source>
        <dbReference type="EMBL" id="AUN99188.1"/>
    </source>
</evidence>
<dbReference type="Gene3D" id="3.40.50.1820">
    <property type="entry name" value="alpha/beta hydrolase"/>
    <property type="match status" value="1"/>
</dbReference>
<gene>
    <name evidence="2" type="ORF">C0V70_13965</name>
</gene>
<evidence type="ECO:0000313" key="3">
    <source>
        <dbReference type="Proteomes" id="UP000235584"/>
    </source>
</evidence>
<dbReference type="PROSITE" id="PS51257">
    <property type="entry name" value="PROKAR_LIPOPROTEIN"/>
    <property type="match status" value="1"/>
</dbReference>
<proteinExistence type="predicted"/>
<dbReference type="EMBL" id="CP025704">
    <property type="protein sequence ID" value="AUN99188.1"/>
    <property type="molecule type" value="Genomic_DNA"/>
</dbReference>
<dbReference type="Pfam" id="PF12146">
    <property type="entry name" value="Hydrolase_4"/>
    <property type="match status" value="1"/>
</dbReference>
<protein>
    <recommendedName>
        <fullName evidence="1">Serine aminopeptidase S33 domain-containing protein</fullName>
    </recommendedName>
</protein>
<dbReference type="InterPro" id="IPR029058">
    <property type="entry name" value="AB_hydrolase_fold"/>
</dbReference>
<accession>A0A2K9NUL9</accession>
<evidence type="ECO:0000259" key="1">
    <source>
        <dbReference type="Pfam" id="PF12146"/>
    </source>
</evidence>
<dbReference type="OrthoDB" id="7375358at2"/>
<dbReference type="SUPFAM" id="SSF53474">
    <property type="entry name" value="alpha/beta-Hydrolases"/>
    <property type="match status" value="1"/>
</dbReference>
<keyword evidence="3" id="KW-1185">Reference proteome</keyword>
<name>A0A2K9NUL9_BACTC</name>
<feature type="domain" description="Serine aminopeptidase S33" evidence="1">
    <location>
        <begin position="64"/>
        <end position="281"/>
    </location>
</feature>
<dbReference type="InterPro" id="IPR022742">
    <property type="entry name" value="Hydrolase_4"/>
</dbReference>
<dbReference type="AlphaFoldDB" id="A0A2K9NUL9"/>
<reference evidence="2 3" key="1">
    <citation type="submission" date="2018-01" db="EMBL/GenBank/DDBJ databases">
        <title>Complete genome sequence of Bacteriovorax stolpii DSM12778.</title>
        <authorList>
            <person name="Tang B."/>
            <person name="Chang J."/>
        </authorList>
    </citation>
    <scope>NUCLEOTIDE SEQUENCE [LARGE SCALE GENOMIC DNA]</scope>
    <source>
        <strain evidence="2 3">DSM 12778</strain>
    </source>
</reference>
<dbReference type="Proteomes" id="UP000235584">
    <property type="component" value="Chromosome"/>
</dbReference>
<dbReference type="KEGG" id="bsto:C0V70_13965"/>
<dbReference type="RefSeq" id="WP_102244479.1">
    <property type="nucleotide sequence ID" value="NZ_CP025704.1"/>
</dbReference>
<organism evidence="2 3">
    <name type="scientific">Bacteriovorax stolpii</name>
    <name type="common">Bdellovibrio stolpii</name>
    <dbReference type="NCBI Taxonomy" id="960"/>
    <lineage>
        <taxon>Bacteria</taxon>
        <taxon>Pseudomonadati</taxon>
        <taxon>Bdellovibrionota</taxon>
        <taxon>Bacteriovoracia</taxon>
        <taxon>Bacteriovoracales</taxon>
        <taxon>Bacteriovoracaceae</taxon>
        <taxon>Bacteriovorax</taxon>
    </lineage>
</organism>
<sequence>MKTLILSTLVTLTFSFNAFSSCEQTNREKFLAMNESLYQEYSKIDPNQSVTAEKRALWLEGDPKVNKAIFLAHGYMGSPGEMMFLAKPFIQKGYSVIGFLIPGHGSTYKVANEYKNTRWIKDIKEQLNLVFECFSEVRVVGFSTGGLLLHHYLLTEPTPANLKSVHFVSPYFIQRFGGFFDRILGFFVNGISVDTAYFVTRFRDLKPMTIDRQYYHQNLPVDSALQVKDLGLKVYEMRGNSQIKVPVQLFLSEGDWTVDTDATKEVVNREYEKVQLVWYKGEEPHHLMVPSVSKVASEVQHLIFSAN</sequence>